<reference evidence="2" key="1">
    <citation type="journal article" date="2014" name="Int. J. Syst. Evol. Microbiol.">
        <title>Complete genome sequence of Corynebacterium casei LMG S-19264T (=DSM 44701T), isolated from a smear-ripened cheese.</title>
        <authorList>
            <consortium name="US DOE Joint Genome Institute (JGI-PGF)"/>
            <person name="Walter F."/>
            <person name="Albersmeier A."/>
            <person name="Kalinowski J."/>
            <person name="Ruckert C."/>
        </authorList>
    </citation>
    <scope>NUCLEOTIDE SEQUENCE</scope>
    <source>
        <strain evidence="2">KCTC 22169</strain>
    </source>
</reference>
<name>A0A918KBL7_9GAMM</name>
<dbReference type="AlphaFoldDB" id="A0A918KBL7"/>
<evidence type="ECO:0000313" key="2">
    <source>
        <dbReference type="EMBL" id="GGX56198.1"/>
    </source>
</evidence>
<proteinExistence type="predicted"/>
<evidence type="ECO:0000256" key="1">
    <source>
        <dbReference type="SAM" id="SignalP"/>
    </source>
</evidence>
<feature type="signal peptide" evidence="1">
    <location>
        <begin position="1"/>
        <end position="17"/>
    </location>
</feature>
<dbReference type="EMBL" id="BMXR01000005">
    <property type="protein sequence ID" value="GGX56198.1"/>
    <property type="molecule type" value="Genomic_DNA"/>
</dbReference>
<accession>A0A918KBL7</accession>
<feature type="chain" id="PRO_5037816876" evidence="1">
    <location>
        <begin position="18"/>
        <end position="190"/>
    </location>
</feature>
<keyword evidence="1" id="KW-0732">Signal</keyword>
<keyword evidence="3" id="KW-1185">Reference proteome</keyword>
<protein>
    <submittedName>
        <fullName evidence="2">Uncharacterized protein</fullName>
    </submittedName>
</protein>
<evidence type="ECO:0000313" key="3">
    <source>
        <dbReference type="Proteomes" id="UP000626148"/>
    </source>
</evidence>
<reference evidence="2" key="2">
    <citation type="submission" date="2020-09" db="EMBL/GenBank/DDBJ databases">
        <authorList>
            <person name="Sun Q."/>
            <person name="Kim S."/>
        </authorList>
    </citation>
    <scope>NUCLEOTIDE SEQUENCE</scope>
    <source>
        <strain evidence="2">KCTC 22169</strain>
    </source>
</reference>
<comment type="caution">
    <text evidence="2">The sequence shown here is derived from an EMBL/GenBank/DDBJ whole genome shotgun (WGS) entry which is preliminary data.</text>
</comment>
<dbReference type="RefSeq" id="WP_189609047.1">
    <property type="nucleotide sequence ID" value="NZ_BMXR01000005.1"/>
</dbReference>
<dbReference type="Proteomes" id="UP000626148">
    <property type="component" value="Unassembled WGS sequence"/>
</dbReference>
<dbReference type="PROSITE" id="PS51257">
    <property type="entry name" value="PROKAR_LIPOPROTEIN"/>
    <property type="match status" value="1"/>
</dbReference>
<sequence length="190" mass="21023">MYRVFAHLMVLSSVLLAGCDALDRLSKVEVTATSETEVEGSIAGQTLGVFDFGGDFVSFDITQTSAFENNNIGRNNIGESYVTRFYLEVISEESDDLAFIDGMEVYFDDDDKHDDPDSDSGLVEAQVAFIESGEEPEKGQRTLSLTLTDQNIGQFLREKDLYVHVDASGNPPSDDVTIRAEMDILVNVEW</sequence>
<gene>
    <name evidence="2" type="ORF">GCM10007392_24990</name>
</gene>
<organism evidence="2 3">
    <name type="scientific">Saccharospirillum salsuginis</name>
    <dbReference type="NCBI Taxonomy" id="418750"/>
    <lineage>
        <taxon>Bacteria</taxon>
        <taxon>Pseudomonadati</taxon>
        <taxon>Pseudomonadota</taxon>
        <taxon>Gammaproteobacteria</taxon>
        <taxon>Oceanospirillales</taxon>
        <taxon>Saccharospirillaceae</taxon>
        <taxon>Saccharospirillum</taxon>
    </lineage>
</organism>